<reference evidence="1 2" key="1">
    <citation type="submission" date="2020-08" db="EMBL/GenBank/DDBJ databases">
        <title>Genomic Encyclopedia of Type Strains, Phase IV (KMG-IV): sequencing the most valuable type-strain genomes for metagenomic binning, comparative biology and taxonomic classification.</title>
        <authorList>
            <person name="Goeker M."/>
        </authorList>
    </citation>
    <scope>NUCLEOTIDE SEQUENCE [LARGE SCALE GENOMIC DNA]</scope>
    <source>
        <strain evidence="1 2">DSM 101064</strain>
    </source>
</reference>
<dbReference type="InterPro" id="IPR018772">
    <property type="entry name" value="Transcription_activator_HlyU"/>
</dbReference>
<protein>
    <recommendedName>
        <fullName evidence="3">Transcriptional activator HlyU</fullName>
    </recommendedName>
</protein>
<evidence type="ECO:0008006" key="3">
    <source>
        <dbReference type="Google" id="ProtNLM"/>
    </source>
</evidence>
<sequence length="89" mass="9899">MSWLSKMFGGGSPKGPVAEEYNGFRIFAEPMQDGKRYRIAARIEREIDGEVKSHQLIRADTLEGLDAAIEASAAKARQVIDEQGERIFS</sequence>
<dbReference type="Pfam" id="PF10115">
    <property type="entry name" value="HlyU"/>
    <property type="match status" value="1"/>
</dbReference>
<dbReference type="AlphaFoldDB" id="A0A7W9BMK5"/>
<accession>A0A7W9BMK5</accession>
<organism evidence="1 2">
    <name type="scientific">Yoonia ponticola</name>
    <dbReference type="NCBI Taxonomy" id="1524255"/>
    <lineage>
        <taxon>Bacteria</taxon>
        <taxon>Pseudomonadati</taxon>
        <taxon>Pseudomonadota</taxon>
        <taxon>Alphaproteobacteria</taxon>
        <taxon>Rhodobacterales</taxon>
        <taxon>Paracoccaceae</taxon>
        <taxon>Yoonia</taxon>
    </lineage>
</organism>
<evidence type="ECO:0000313" key="2">
    <source>
        <dbReference type="Proteomes" id="UP000535415"/>
    </source>
</evidence>
<evidence type="ECO:0000313" key="1">
    <source>
        <dbReference type="EMBL" id="MBB5723289.1"/>
    </source>
</evidence>
<dbReference type="Proteomes" id="UP000535415">
    <property type="component" value="Unassembled WGS sequence"/>
</dbReference>
<comment type="caution">
    <text evidence="1">The sequence shown here is derived from an EMBL/GenBank/DDBJ whole genome shotgun (WGS) entry which is preliminary data.</text>
</comment>
<dbReference type="EMBL" id="JACIJM010000009">
    <property type="protein sequence ID" value="MBB5723289.1"/>
    <property type="molecule type" value="Genomic_DNA"/>
</dbReference>
<name>A0A7W9BMK5_9RHOB</name>
<dbReference type="RefSeq" id="WP_183530367.1">
    <property type="nucleotide sequence ID" value="NZ_JACIJM010000009.1"/>
</dbReference>
<keyword evidence="2" id="KW-1185">Reference proteome</keyword>
<proteinExistence type="predicted"/>
<gene>
    <name evidence="1" type="ORF">FHS72_002929</name>
</gene>